<gene>
    <name evidence="2" type="ORF">ARMGADRAFT_1029979</name>
</gene>
<dbReference type="EMBL" id="KZ293655">
    <property type="protein sequence ID" value="PBK94163.1"/>
    <property type="molecule type" value="Genomic_DNA"/>
</dbReference>
<organism evidence="2 3">
    <name type="scientific">Armillaria gallica</name>
    <name type="common">Bulbous honey fungus</name>
    <name type="synonym">Armillaria bulbosa</name>
    <dbReference type="NCBI Taxonomy" id="47427"/>
    <lineage>
        <taxon>Eukaryota</taxon>
        <taxon>Fungi</taxon>
        <taxon>Dikarya</taxon>
        <taxon>Basidiomycota</taxon>
        <taxon>Agaricomycotina</taxon>
        <taxon>Agaricomycetes</taxon>
        <taxon>Agaricomycetidae</taxon>
        <taxon>Agaricales</taxon>
        <taxon>Marasmiineae</taxon>
        <taxon>Physalacriaceae</taxon>
        <taxon>Armillaria</taxon>
    </lineage>
</organism>
<keyword evidence="1" id="KW-0812">Transmembrane</keyword>
<dbReference type="OrthoDB" id="3068681at2759"/>
<dbReference type="Proteomes" id="UP000217790">
    <property type="component" value="Unassembled WGS sequence"/>
</dbReference>
<evidence type="ECO:0000313" key="2">
    <source>
        <dbReference type="EMBL" id="PBK94163.1"/>
    </source>
</evidence>
<proteinExistence type="predicted"/>
<feature type="transmembrane region" description="Helical" evidence="1">
    <location>
        <begin position="196"/>
        <end position="215"/>
    </location>
</feature>
<accession>A0A2H3E0U2</accession>
<protein>
    <submittedName>
        <fullName evidence="2">Uncharacterized protein</fullName>
    </submittedName>
</protein>
<dbReference type="AlphaFoldDB" id="A0A2H3E0U2"/>
<keyword evidence="1" id="KW-1133">Transmembrane helix</keyword>
<reference evidence="3" key="1">
    <citation type="journal article" date="2017" name="Nat. Ecol. Evol.">
        <title>Genome expansion and lineage-specific genetic innovations in the forest pathogenic fungi Armillaria.</title>
        <authorList>
            <person name="Sipos G."/>
            <person name="Prasanna A.N."/>
            <person name="Walter M.C."/>
            <person name="O'Connor E."/>
            <person name="Balint B."/>
            <person name="Krizsan K."/>
            <person name="Kiss B."/>
            <person name="Hess J."/>
            <person name="Varga T."/>
            <person name="Slot J."/>
            <person name="Riley R."/>
            <person name="Boka B."/>
            <person name="Rigling D."/>
            <person name="Barry K."/>
            <person name="Lee J."/>
            <person name="Mihaltcheva S."/>
            <person name="LaButti K."/>
            <person name="Lipzen A."/>
            <person name="Waldron R."/>
            <person name="Moloney N.M."/>
            <person name="Sperisen C."/>
            <person name="Kredics L."/>
            <person name="Vagvoelgyi C."/>
            <person name="Patrignani A."/>
            <person name="Fitzpatrick D."/>
            <person name="Nagy I."/>
            <person name="Doyle S."/>
            <person name="Anderson J.B."/>
            <person name="Grigoriev I.V."/>
            <person name="Gueldener U."/>
            <person name="Muensterkoetter M."/>
            <person name="Nagy L.G."/>
        </authorList>
    </citation>
    <scope>NUCLEOTIDE SEQUENCE [LARGE SCALE GENOMIC DNA]</scope>
    <source>
        <strain evidence="3">Ar21-2</strain>
    </source>
</reference>
<dbReference type="InParanoid" id="A0A2H3E0U2"/>
<sequence length="234" mass="25244">MSAIARAYKIHAESHGTVAPRISGTVPEISPHRDAGVYTSIPEESYNSSTDILIFGMSCSASSQCIAILPTTTPEIAANTPPTALVPPRAAFDDDAERARHAGRVVVVVELVRDELEEEEIDVTLNNSDVIMDARVQKLWARVSAVGSSFGNGGTTQSVKYPFRFGSLADSVELALRLPLLLELVLLLVVELELGVVLFLFVVLVALPAVIVVVVEGPGPGRRLRNRAKRQKEH</sequence>
<evidence type="ECO:0000256" key="1">
    <source>
        <dbReference type="SAM" id="Phobius"/>
    </source>
</evidence>
<keyword evidence="1" id="KW-0472">Membrane</keyword>
<keyword evidence="3" id="KW-1185">Reference proteome</keyword>
<evidence type="ECO:0000313" key="3">
    <source>
        <dbReference type="Proteomes" id="UP000217790"/>
    </source>
</evidence>
<name>A0A2H3E0U2_ARMGA</name>